<keyword evidence="7" id="KW-0255">Endonuclease</keyword>
<evidence type="ECO:0000256" key="10">
    <source>
        <dbReference type="ARBA" id="ARBA00023125"/>
    </source>
</evidence>
<gene>
    <name evidence="13" type="ORF">ABZ071_06365</name>
</gene>
<dbReference type="SUPFAM" id="SSF52540">
    <property type="entry name" value="P-loop containing nucleoside triphosphate hydrolases"/>
    <property type="match status" value="1"/>
</dbReference>
<accession>A0ABV2VGL3</accession>
<comment type="catalytic activity">
    <reaction evidence="1 11">
        <text>Endonucleolytic cleavage of DNA to give random double-stranded fragments with terminal 5'-phosphates, ATP is simultaneously hydrolyzed.</text>
        <dbReference type="EC" id="3.1.21.3"/>
    </reaction>
</comment>
<dbReference type="CDD" id="cd22332">
    <property type="entry name" value="HsdR_N"/>
    <property type="match status" value="1"/>
</dbReference>
<comment type="function">
    <text evidence="11">Subunit R is required for both nuclease and ATPase activities, but not for modification.</text>
</comment>
<comment type="subunit">
    <text evidence="3 11">The type I restriction/modification system is composed of three polypeptides R, M and S.</text>
</comment>
<evidence type="ECO:0000256" key="4">
    <source>
        <dbReference type="ARBA" id="ARBA00022722"/>
    </source>
</evidence>
<dbReference type="RefSeq" id="WP_355663598.1">
    <property type="nucleotide sequence ID" value="NZ_JBEXRX010000010.1"/>
</dbReference>
<dbReference type="NCBIfam" id="TIGR00348">
    <property type="entry name" value="hsdR"/>
    <property type="match status" value="1"/>
</dbReference>
<evidence type="ECO:0000256" key="7">
    <source>
        <dbReference type="ARBA" id="ARBA00022759"/>
    </source>
</evidence>
<evidence type="ECO:0000256" key="8">
    <source>
        <dbReference type="ARBA" id="ARBA00022801"/>
    </source>
</evidence>
<dbReference type="Pfam" id="PF18766">
    <property type="entry name" value="SWI2_SNF2"/>
    <property type="match status" value="1"/>
</dbReference>
<dbReference type="InterPro" id="IPR014001">
    <property type="entry name" value="Helicase_ATP-bd"/>
</dbReference>
<name>A0ABV2VGL3_9ACTN</name>
<keyword evidence="14" id="KW-1185">Reference proteome</keyword>
<dbReference type="CDD" id="cd18030">
    <property type="entry name" value="DEXHc_RE_I_HsdR"/>
    <property type="match status" value="1"/>
</dbReference>
<keyword evidence="6 11" id="KW-0680">Restriction system</keyword>
<dbReference type="EMBL" id="JBEXRX010000010">
    <property type="protein sequence ID" value="MEU0151544.1"/>
    <property type="molecule type" value="Genomic_DNA"/>
</dbReference>
<feature type="domain" description="Helicase ATP-binding" evidence="12">
    <location>
        <begin position="314"/>
        <end position="485"/>
    </location>
</feature>
<dbReference type="InterPro" id="IPR051268">
    <property type="entry name" value="Type-I_R_enzyme_R_subunit"/>
</dbReference>
<evidence type="ECO:0000256" key="2">
    <source>
        <dbReference type="ARBA" id="ARBA00008598"/>
    </source>
</evidence>
<evidence type="ECO:0000313" key="14">
    <source>
        <dbReference type="Proteomes" id="UP001550348"/>
    </source>
</evidence>
<keyword evidence="5 11" id="KW-0547">Nucleotide-binding</keyword>
<evidence type="ECO:0000259" key="12">
    <source>
        <dbReference type="PROSITE" id="PS51192"/>
    </source>
</evidence>
<dbReference type="EC" id="3.1.21.3" evidence="11"/>
<proteinExistence type="inferred from homology"/>
<dbReference type="Gene3D" id="3.40.50.300">
    <property type="entry name" value="P-loop containing nucleotide triphosphate hydrolases"/>
    <property type="match status" value="2"/>
</dbReference>
<evidence type="ECO:0000256" key="1">
    <source>
        <dbReference type="ARBA" id="ARBA00000851"/>
    </source>
</evidence>
<sequence length="1085" mass="120823">MTVGSEYERVELPLVRQLVAMGWQHIEPAKSDPPPTTGRESFREVLLLNRLKAALRRINLDDEGNEWLDDGRISQAISQVTRPRATSLLEINEELTERLLLGVTVEGVPGWDGGRDRTVQFIAWDPDHPDRNEFLVVNQFRVDPPGSRAPIYPDAVLFVNGIPLVVVEAKSPTVSDPIGAAISQLRRYANQRGSVEPEGSERLFHTNQFVVATCFETAKVGTFTSLPEHFAEWKTTAPVPEKDVAAGLRVAELSSQQRLVAGMLRPARLLDLVRHFTLFMQLEERKVRVIARYQQYRAVRATIDRLVDGPTRAQDGEHDRRGGIIWHTQGSGKSLTMVFLIRAMRTHPELVGFKVVVVTDRRDLQRQLAGTAQLTGETVRAATNVAETKKLLGIPGKALLFVMIQKYRNPKAKKKDELALKAIGELDRSEQVLVLVDEAHRSHASVLHAVLEKALPNAARVGFTGTPIIMGRKKKTHQIFGDYLDQYDIRQSEKDGATVPILYEGRTTKGGINDADDVDEFIDLYGLTPEQTEELKKRYATKRHVAEAEQLIAAKAANMLRHYVDVVLPNGFKAQVVATSRLATVRYRKALLAARDALVAELDALDPVWKTADALERVERLTAKQAMLVRASPRRDLIAQLDFVPVISGAQNDKTEIAAWTHGYETVVEAFQKKKLPMPGVPADQASHVAMLIVNAMLLTGFDAPREQVLYLDKAIREADLLQAIARVNRTAPGKSVGYVVDYYGVSHHLAQALEAYAADDIKGALTSLNDEVPRLAAAHAAVRQLFAGISDFGTVAAQDACVEALADERLRARFETALKAFTRSMEIVLPSEKALPYVADAKAFGTIALLARRRYRDHTLFDVRIYGEKVRELIDAHVQALGISQKIPPISITAADYAEKVSGLTSPRAKASEMEHAIRHHISEHMDSDPTHYQRLSEHLEQILAELKDQWEQLALALAGFLPVVTAGRAEATDGLDPHTEAPFHDLLAQALTDHGQPMTPERAGALRQATLDVVHLIKNDVRLVGFWDNAHKREQLRRAIIHRLDEARLEDGSDLFDYAWLRPLADRLIELAKHNHHRLVTSP</sequence>
<evidence type="ECO:0000313" key="13">
    <source>
        <dbReference type="EMBL" id="MEU0151544.1"/>
    </source>
</evidence>
<dbReference type="CDD" id="cd18800">
    <property type="entry name" value="SF2_C_EcoR124I-like"/>
    <property type="match status" value="1"/>
</dbReference>
<keyword evidence="8 11" id="KW-0378">Hydrolase</keyword>
<evidence type="ECO:0000256" key="3">
    <source>
        <dbReference type="ARBA" id="ARBA00011296"/>
    </source>
</evidence>
<dbReference type="PROSITE" id="PS51192">
    <property type="entry name" value="HELICASE_ATP_BIND_1"/>
    <property type="match status" value="1"/>
</dbReference>
<dbReference type="InterPro" id="IPR040980">
    <property type="entry name" value="SWI2_SNF2"/>
</dbReference>
<dbReference type="SMART" id="SM00487">
    <property type="entry name" value="DEXDc"/>
    <property type="match status" value="1"/>
</dbReference>
<evidence type="ECO:0000256" key="9">
    <source>
        <dbReference type="ARBA" id="ARBA00022840"/>
    </source>
</evidence>
<keyword evidence="9 11" id="KW-0067">ATP-binding</keyword>
<dbReference type="PANTHER" id="PTHR30195">
    <property type="entry name" value="TYPE I SITE-SPECIFIC DEOXYRIBONUCLEASE PROTEIN SUBUNIT M AND R"/>
    <property type="match status" value="1"/>
</dbReference>
<dbReference type="InterPro" id="IPR004473">
    <property type="entry name" value="Restrct_endonuc_typeI_HsdR"/>
</dbReference>
<evidence type="ECO:0000256" key="5">
    <source>
        <dbReference type="ARBA" id="ARBA00022741"/>
    </source>
</evidence>
<dbReference type="GO" id="GO:0009035">
    <property type="term" value="F:type I site-specific deoxyribonuclease activity"/>
    <property type="evidence" value="ECO:0007669"/>
    <property type="project" value="UniProtKB-EC"/>
</dbReference>
<protein>
    <recommendedName>
        <fullName evidence="11">Type I restriction enzyme endonuclease subunit</fullName>
        <shortName evidence="11">R protein</shortName>
        <ecNumber evidence="11">3.1.21.3</ecNumber>
    </recommendedName>
</protein>
<dbReference type="InterPro" id="IPR007409">
    <property type="entry name" value="Restrct_endonuc_type1_HsdR_N"/>
</dbReference>
<dbReference type="InterPro" id="IPR027417">
    <property type="entry name" value="P-loop_NTPase"/>
</dbReference>
<dbReference type="Proteomes" id="UP001550348">
    <property type="component" value="Unassembled WGS sequence"/>
</dbReference>
<organism evidence="13 14">
    <name type="scientific">Micromonospora fulviviridis</name>
    <dbReference type="NCBI Taxonomy" id="47860"/>
    <lineage>
        <taxon>Bacteria</taxon>
        <taxon>Bacillati</taxon>
        <taxon>Actinomycetota</taxon>
        <taxon>Actinomycetes</taxon>
        <taxon>Micromonosporales</taxon>
        <taxon>Micromonosporaceae</taxon>
        <taxon>Micromonospora</taxon>
    </lineage>
</organism>
<dbReference type="Pfam" id="PF22679">
    <property type="entry name" value="T1R_D3-like"/>
    <property type="match status" value="1"/>
</dbReference>
<dbReference type="PANTHER" id="PTHR30195:SF15">
    <property type="entry name" value="TYPE I RESTRICTION ENZYME HINDI ENDONUCLEASE SUBUNIT"/>
    <property type="match status" value="1"/>
</dbReference>
<dbReference type="Pfam" id="PF04313">
    <property type="entry name" value="HSDR_N"/>
    <property type="match status" value="1"/>
</dbReference>
<dbReference type="InterPro" id="IPR055180">
    <property type="entry name" value="HsdR_RecA-like_helicase_dom_2"/>
</dbReference>
<dbReference type="Gene3D" id="3.90.1570.50">
    <property type="match status" value="1"/>
</dbReference>
<reference evidence="13 14" key="1">
    <citation type="submission" date="2024-06" db="EMBL/GenBank/DDBJ databases">
        <title>The Natural Products Discovery Center: Release of the First 8490 Sequenced Strains for Exploring Actinobacteria Biosynthetic Diversity.</title>
        <authorList>
            <person name="Kalkreuter E."/>
            <person name="Kautsar S.A."/>
            <person name="Yang D."/>
            <person name="Bader C.D."/>
            <person name="Teijaro C.N."/>
            <person name="Fluegel L."/>
            <person name="Davis C.M."/>
            <person name="Simpson J.R."/>
            <person name="Lauterbach L."/>
            <person name="Steele A.D."/>
            <person name="Gui C."/>
            <person name="Meng S."/>
            <person name="Li G."/>
            <person name="Viehrig K."/>
            <person name="Ye F."/>
            <person name="Su P."/>
            <person name="Kiefer A.F."/>
            <person name="Nichols A."/>
            <person name="Cepeda A.J."/>
            <person name="Yan W."/>
            <person name="Fan B."/>
            <person name="Jiang Y."/>
            <person name="Adhikari A."/>
            <person name="Zheng C.-J."/>
            <person name="Schuster L."/>
            <person name="Cowan T.M."/>
            <person name="Smanski M.J."/>
            <person name="Chevrette M.G."/>
            <person name="De Carvalho L.P.S."/>
            <person name="Shen B."/>
        </authorList>
    </citation>
    <scope>NUCLEOTIDE SEQUENCE [LARGE SCALE GENOMIC DNA]</scope>
    <source>
        <strain evidence="13 14">NPDC006286</strain>
    </source>
</reference>
<evidence type="ECO:0000256" key="6">
    <source>
        <dbReference type="ARBA" id="ARBA00022747"/>
    </source>
</evidence>
<comment type="similarity">
    <text evidence="2 11">Belongs to the HsdR family.</text>
</comment>
<comment type="caution">
    <text evidence="13">The sequence shown here is derived from an EMBL/GenBank/DDBJ whole genome shotgun (WGS) entry which is preliminary data.</text>
</comment>
<evidence type="ECO:0000256" key="11">
    <source>
        <dbReference type="RuleBase" id="RU364115"/>
    </source>
</evidence>
<keyword evidence="4" id="KW-0540">Nuclease</keyword>
<keyword evidence="10 11" id="KW-0238">DNA-binding</keyword>